<sequence>MDREPRVCPDCGQPVDTVVKRHKTLGAWVPVWGPGPCHNPDCPSHVDDGRPPAEAGRNADAAQRPSGPGKPSEAGAEDHAL</sequence>
<dbReference type="EMBL" id="JAERRK010000016">
    <property type="protein sequence ID" value="MBL1085439.1"/>
    <property type="molecule type" value="Genomic_DNA"/>
</dbReference>
<name>A0A937EP23_9ACTN</name>
<dbReference type="Proteomes" id="UP000661858">
    <property type="component" value="Unassembled WGS sequence"/>
</dbReference>
<evidence type="ECO:0000313" key="2">
    <source>
        <dbReference type="EMBL" id="MBL1085439.1"/>
    </source>
</evidence>
<accession>A0A937EP23</accession>
<keyword evidence="3" id="KW-1185">Reference proteome</keyword>
<comment type="caution">
    <text evidence="2">The sequence shown here is derived from an EMBL/GenBank/DDBJ whole genome shotgun (WGS) entry which is preliminary data.</text>
</comment>
<gene>
    <name evidence="2" type="ORF">JK359_26320</name>
</gene>
<dbReference type="RefSeq" id="WP_201840522.1">
    <property type="nucleotide sequence ID" value="NZ_JAERRK010000016.1"/>
</dbReference>
<protein>
    <submittedName>
        <fullName evidence="2">Uncharacterized protein</fullName>
    </submittedName>
</protein>
<dbReference type="AlphaFoldDB" id="A0A937EP23"/>
<organism evidence="2 3">
    <name type="scientific">Streptomyces actinomycinicus</name>
    <dbReference type="NCBI Taxonomy" id="1695166"/>
    <lineage>
        <taxon>Bacteria</taxon>
        <taxon>Bacillati</taxon>
        <taxon>Actinomycetota</taxon>
        <taxon>Actinomycetes</taxon>
        <taxon>Kitasatosporales</taxon>
        <taxon>Streptomycetaceae</taxon>
        <taxon>Streptomyces</taxon>
    </lineage>
</organism>
<feature type="region of interest" description="Disordered" evidence="1">
    <location>
        <begin position="32"/>
        <end position="81"/>
    </location>
</feature>
<proteinExistence type="predicted"/>
<reference evidence="2" key="1">
    <citation type="submission" date="2021-01" db="EMBL/GenBank/DDBJ databases">
        <title>WGS of actinomycetes isolated from Thailand.</title>
        <authorList>
            <person name="Thawai C."/>
        </authorList>
    </citation>
    <scope>NUCLEOTIDE SEQUENCE</scope>
    <source>
        <strain evidence="2">RCU-197</strain>
    </source>
</reference>
<evidence type="ECO:0000256" key="1">
    <source>
        <dbReference type="SAM" id="MobiDB-lite"/>
    </source>
</evidence>
<evidence type="ECO:0000313" key="3">
    <source>
        <dbReference type="Proteomes" id="UP000661858"/>
    </source>
</evidence>